<keyword evidence="2" id="KW-1185">Reference proteome</keyword>
<accession>A0A4Y7JL03</accession>
<protein>
    <submittedName>
        <fullName evidence="1">Uncharacterized protein</fullName>
    </submittedName>
</protein>
<reference evidence="1 2" key="1">
    <citation type="journal article" date="2018" name="Science">
        <title>The opium poppy genome and morphinan production.</title>
        <authorList>
            <person name="Guo L."/>
            <person name="Winzer T."/>
            <person name="Yang X."/>
            <person name="Li Y."/>
            <person name="Ning Z."/>
            <person name="He Z."/>
            <person name="Teodor R."/>
            <person name="Lu Y."/>
            <person name="Bowser T.A."/>
            <person name="Graham I.A."/>
            <person name="Ye K."/>
        </authorList>
    </citation>
    <scope>NUCLEOTIDE SEQUENCE [LARGE SCALE GENOMIC DNA]</scope>
    <source>
        <strain evidence="2">cv. HN1</strain>
        <tissue evidence="1">Leaves</tissue>
    </source>
</reference>
<evidence type="ECO:0000313" key="1">
    <source>
        <dbReference type="EMBL" id="RZC61246.1"/>
    </source>
</evidence>
<evidence type="ECO:0000313" key="2">
    <source>
        <dbReference type="Proteomes" id="UP000316621"/>
    </source>
</evidence>
<name>A0A4Y7JL03_PAPSO</name>
<sequence>MTRLSLSVDKQAKTPRVGSVRPVKIRVQLGWVSKQAGLGLDKYGFEGKWVNPARLRQIFQQLATNNSGSQSVPAKGRNIGARCTMRQWSGSEVSGSLTPDLGDSCHIKKCSSSGDKRAGVSAGIGNIRKSFHELKPNIRVSYSSGYLDMFKNAISTKMEVNLGGLNYSALLFVKDS</sequence>
<dbReference type="AlphaFoldDB" id="A0A4Y7JL03"/>
<proteinExistence type="predicted"/>
<organism evidence="1 2">
    <name type="scientific">Papaver somniferum</name>
    <name type="common">Opium poppy</name>
    <dbReference type="NCBI Taxonomy" id="3469"/>
    <lineage>
        <taxon>Eukaryota</taxon>
        <taxon>Viridiplantae</taxon>
        <taxon>Streptophyta</taxon>
        <taxon>Embryophyta</taxon>
        <taxon>Tracheophyta</taxon>
        <taxon>Spermatophyta</taxon>
        <taxon>Magnoliopsida</taxon>
        <taxon>Ranunculales</taxon>
        <taxon>Papaveraceae</taxon>
        <taxon>Papaveroideae</taxon>
        <taxon>Papaver</taxon>
    </lineage>
</organism>
<gene>
    <name evidence="1" type="ORF">C5167_023031</name>
</gene>
<dbReference type="Proteomes" id="UP000316621">
    <property type="component" value="Chromosome 5"/>
</dbReference>
<dbReference type="EMBL" id="CM010719">
    <property type="protein sequence ID" value="RZC61246.1"/>
    <property type="molecule type" value="Genomic_DNA"/>
</dbReference>
<dbReference type="Gramene" id="RZC61246">
    <property type="protein sequence ID" value="RZC61246"/>
    <property type="gene ID" value="C5167_023031"/>
</dbReference>